<feature type="compositionally biased region" description="Low complexity" evidence="8">
    <location>
        <begin position="797"/>
        <end position="806"/>
    </location>
</feature>
<evidence type="ECO:0000313" key="9">
    <source>
        <dbReference type="EMBL" id="CAH1796984.1"/>
    </source>
</evidence>
<evidence type="ECO:0000256" key="3">
    <source>
        <dbReference type="ARBA" id="ARBA00022679"/>
    </source>
</evidence>
<dbReference type="Gene3D" id="3.30.200.20">
    <property type="entry name" value="Phosphorylase Kinase, domain 1"/>
    <property type="match status" value="1"/>
</dbReference>
<dbReference type="PANTHER" id="PTHR24055">
    <property type="entry name" value="MITOGEN-ACTIVATED PROTEIN KINASE"/>
    <property type="match status" value="1"/>
</dbReference>
<evidence type="ECO:0000256" key="6">
    <source>
        <dbReference type="ARBA" id="ARBA00022840"/>
    </source>
</evidence>
<dbReference type="PRINTS" id="PR01771">
    <property type="entry name" value="ERK3ERK4MAPK"/>
</dbReference>
<keyword evidence="6" id="KW-0067">ATP-binding</keyword>
<dbReference type="InterPro" id="IPR000719">
    <property type="entry name" value="Prot_kinase_dom"/>
</dbReference>
<name>A0A8J1U1L3_OWEFU</name>
<keyword evidence="3" id="KW-0808">Transferase</keyword>
<keyword evidence="5" id="KW-0418">Kinase</keyword>
<dbReference type="InterPro" id="IPR008350">
    <property type="entry name" value="MAPK_ERK3/4"/>
</dbReference>
<sequence>MAHKRLENTLMIQTGVSDCFDVGTRFSNIHPLGYGGNGLVFSAIDKTNNEKVAIKKIGFNDRKSCQYALREIKILLKFDHENIVKIHELLGQNGENLHVHNTNNNPDLKSVYLIQELLTTDLHRILQHEVLHQDHIRLFMYQILRGLKYVHSANVIHRDLKPLNLLVNLEDMVVKIADFGLSRVLDPYYSHKGFLTENVGTCWYRAPESILTPKNYSSAVDIWGAGCIFAEMVQGQPLFTGAHEFDQICQVLDVIELTDQDWTNVLNVVPNKVLKNHPLAARSSIRQKLPKVDSQVIDLIEGLLCFDPSSRLTVSAALSHPYMQPYHEPGDEPTIAQPFHIEDEVDDIPALSLRKMICCQALKKNTHTPNNTQPPTDDRFQLRHYTASDGSEWEEIENAKNMYNSQENLNKLSHSQENLKNMYNSQESLKSLNTSNENIKNASNRNVNQFTSNEGRPQENLDSSFEVIELSDVELMENLRNMALSENNDKNTSNDDGKMKQQKYLSKEDLTQLECEKDIMELSMEKLAEEEEISHNASAVTADDDDNIMAEIIDACLENVEIANNGDVIDNENDADGQSSSVFNQLTIEITENKNLNRNSVEQNQLSPRSKELMEQHNREVAMREKQQTRNSPSSLDSPRALELNAPPDGNNKNSQGATRARKSSGSSIDSDGLTEKERYLLQLEDEEINKCQNDKQQSEKVVRNYDELYRLPTDHLHNRRNSNEMGKLRMMKKPKRSKMNEDANEKIRLELASPLYRDPNFHSSLHGHQLPLVSRFPGIDNFHDNSNYGYTSYTTNQQMNNQDNNQRSHIGGACGGNGEKSPPMKNSPRNYDIKDNEQN</sequence>
<dbReference type="EMBL" id="CAIIXF020000010">
    <property type="protein sequence ID" value="CAH1796984.1"/>
    <property type="molecule type" value="Genomic_DNA"/>
</dbReference>
<dbReference type="Gene3D" id="1.10.510.10">
    <property type="entry name" value="Transferase(Phosphotransferase) domain 1"/>
    <property type="match status" value="1"/>
</dbReference>
<feature type="region of interest" description="Disordered" evidence="8">
    <location>
        <begin position="598"/>
        <end position="674"/>
    </location>
</feature>
<reference evidence="9" key="1">
    <citation type="submission" date="2022-03" db="EMBL/GenBank/DDBJ databases">
        <authorList>
            <person name="Martin C."/>
        </authorList>
    </citation>
    <scope>NUCLEOTIDE SEQUENCE</scope>
</reference>
<dbReference type="InterPro" id="IPR050117">
    <property type="entry name" value="MAPK"/>
</dbReference>
<comment type="caution">
    <text evidence="9">The sequence shown here is derived from an EMBL/GenBank/DDBJ whole genome shotgun (WGS) entry which is preliminary data.</text>
</comment>
<dbReference type="GO" id="GO:0005524">
    <property type="term" value="F:ATP binding"/>
    <property type="evidence" value="ECO:0007669"/>
    <property type="project" value="UniProtKB-UniRule"/>
</dbReference>
<dbReference type="InterPro" id="IPR011009">
    <property type="entry name" value="Kinase-like_dom_sf"/>
</dbReference>
<feature type="region of interest" description="Disordered" evidence="8">
    <location>
        <begin position="791"/>
        <end position="840"/>
    </location>
</feature>
<feature type="compositionally biased region" description="Basic and acidic residues" evidence="8">
    <location>
        <begin position="609"/>
        <end position="628"/>
    </location>
</feature>
<dbReference type="SUPFAM" id="SSF56112">
    <property type="entry name" value="Protein kinase-like (PK-like)"/>
    <property type="match status" value="1"/>
</dbReference>
<dbReference type="GO" id="GO:0004707">
    <property type="term" value="F:MAP kinase activity"/>
    <property type="evidence" value="ECO:0007669"/>
    <property type="project" value="InterPro"/>
</dbReference>
<feature type="compositionally biased region" description="Polar residues" evidence="8">
    <location>
        <begin position="651"/>
        <end position="670"/>
    </location>
</feature>
<accession>A0A8J1U1L3</accession>
<protein>
    <submittedName>
        <fullName evidence="9">Uncharacterized protein</fullName>
    </submittedName>
</protein>
<evidence type="ECO:0000256" key="4">
    <source>
        <dbReference type="ARBA" id="ARBA00022741"/>
    </source>
</evidence>
<dbReference type="FunFam" id="3.30.200.20:FF:000281">
    <property type="entry name" value="Mitogen-activated protein kinase 4"/>
    <property type="match status" value="1"/>
</dbReference>
<keyword evidence="4" id="KW-0547">Nucleotide-binding</keyword>
<gene>
    <name evidence="9" type="ORF">OFUS_LOCUS21335</name>
</gene>
<dbReference type="InterPro" id="IPR008271">
    <property type="entry name" value="Ser/Thr_kinase_AS"/>
</dbReference>
<proteinExistence type="predicted"/>
<dbReference type="Proteomes" id="UP000749559">
    <property type="component" value="Unassembled WGS sequence"/>
</dbReference>
<evidence type="ECO:0000256" key="1">
    <source>
        <dbReference type="ARBA" id="ARBA00022527"/>
    </source>
</evidence>
<evidence type="ECO:0000256" key="7">
    <source>
        <dbReference type="ARBA" id="ARBA00023306"/>
    </source>
</evidence>
<evidence type="ECO:0000313" key="10">
    <source>
        <dbReference type="Proteomes" id="UP000749559"/>
    </source>
</evidence>
<evidence type="ECO:0000256" key="5">
    <source>
        <dbReference type="ARBA" id="ARBA00022777"/>
    </source>
</evidence>
<dbReference type="AlphaFoldDB" id="A0A8J1U1L3"/>
<dbReference type="PROSITE" id="PS50011">
    <property type="entry name" value="PROTEIN_KINASE_DOM"/>
    <property type="match status" value="1"/>
</dbReference>
<keyword evidence="7" id="KW-0131">Cell cycle</keyword>
<dbReference type="PROSITE" id="PS00108">
    <property type="entry name" value="PROTEIN_KINASE_ST"/>
    <property type="match status" value="1"/>
</dbReference>
<feature type="compositionally biased region" description="Polar residues" evidence="8">
    <location>
        <begin position="598"/>
        <end position="608"/>
    </location>
</feature>
<dbReference type="Pfam" id="PF00069">
    <property type="entry name" value="Pkinase"/>
    <property type="match status" value="1"/>
</dbReference>
<dbReference type="PROSITE" id="PS00107">
    <property type="entry name" value="PROTEIN_KINASE_ATP"/>
    <property type="match status" value="1"/>
</dbReference>
<dbReference type="InterPro" id="IPR017441">
    <property type="entry name" value="Protein_kinase_ATP_BS"/>
</dbReference>
<dbReference type="FunFam" id="1.10.510.10:FF:000624">
    <property type="entry name" value="Mitogen-activated protein kinase"/>
    <property type="match status" value="1"/>
</dbReference>
<keyword evidence="2" id="KW-0597">Phosphoprotein</keyword>
<dbReference type="SMART" id="SM00220">
    <property type="entry name" value="S_TKc"/>
    <property type="match status" value="1"/>
</dbReference>
<keyword evidence="1" id="KW-0723">Serine/threonine-protein kinase</keyword>
<keyword evidence="10" id="KW-1185">Reference proteome</keyword>
<evidence type="ECO:0000256" key="2">
    <source>
        <dbReference type="ARBA" id="ARBA00022553"/>
    </source>
</evidence>
<evidence type="ECO:0000256" key="8">
    <source>
        <dbReference type="SAM" id="MobiDB-lite"/>
    </source>
</evidence>
<organism evidence="9 10">
    <name type="scientific">Owenia fusiformis</name>
    <name type="common">Polychaete worm</name>
    <dbReference type="NCBI Taxonomy" id="6347"/>
    <lineage>
        <taxon>Eukaryota</taxon>
        <taxon>Metazoa</taxon>
        <taxon>Spiralia</taxon>
        <taxon>Lophotrochozoa</taxon>
        <taxon>Annelida</taxon>
        <taxon>Polychaeta</taxon>
        <taxon>Sedentaria</taxon>
        <taxon>Canalipalpata</taxon>
        <taxon>Sabellida</taxon>
        <taxon>Oweniida</taxon>
        <taxon>Oweniidae</taxon>
        <taxon>Owenia</taxon>
    </lineage>
</organism>